<evidence type="ECO:0000313" key="4">
    <source>
        <dbReference type="EMBL" id="ETK01785.1"/>
    </source>
</evidence>
<accession>W2C3P5</accession>
<organism evidence="4 5">
    <name type="scientific">Tannerella sp. oral taxon BU063 isolate Cell 2</name>
    <dbReference type="NCBI Taxonomy" id="1411148"/>
    <lineage>
        <taxon>Bacteria</taxon>
        <taxon>Pseudomonadati</taxon>
        <taxon>Bacteroidota</taxon>
        <taxon>Bacteroidia</taxon>
        <taxon>Bacteroidales</taxon>
        <taxon>Tannerellaceae</taxon>
        <taxon>Tannerella</taxon>
    </lineage>
</organism>
<gene>
    <name evidence="4" type="ORF">N425_07735</name>
</gene>
<dbReference type="GO" id="GO:0032259">
    <property type="term" value="P:methylation"/>
    <property type="evidence" value="ECO:0007669"/>
    <property type="project" value="UniProtKB-KW"/>
</dbReference>
<dbReference type="PANTHER" id="PTHR46429">
    <property type="entry name" value="23S RRNA (GUANOSINE-2'-O-)-METHYLTRANSFERASE RLMB"/>
    <property type="match status" value="1"/>
</dbReference>
<dbReference type="Proteomes" id="UP000018837">
    <property type="component" value="Unassembled WGS sequence"/>
</dbReference>
<keyword evidence="1 4" id="KW-0489">Methyltransferase</keyword>
<dbReference type="InterPro" id="IPR001537">
    <property type="entry name" value="SpoU_MeTrfase"/>
</dbReference>
<protein>
    <submittedName>
        <fullName evidence="4">RNA methyltransferase</fullName>
    </submittedName>
</protein>
<keyword evidence="2 4" id="KW-0808">Transferase</keyword>
<feature type="domain" description="tRNA/rRNA methyltransferase SpoU type" evidence="3">
    <location>
        <begin position="25"/>
        <end position="168"/>
    </location>
</feature>
<dbReference type="GO" id="GO:0005829">
    <property type="term" value="C:cytosol"/>
    <property type="evidence" value="ECO:0007669"/>
    <property type="project" value="TreeGrafter"/>
</dbReference>
<evidence type="ECO:0000256" key="2">
    <source>
        <dbReference type="ARBA" id="ARBA00022679"/>
    </source>
</evidence>
<dbReference type="InterPro" id="IPR029026">
    <property type="entry name" value="tRNA_m1G_MTases_N"/>
</dbReference>
<dbReference type="GO" id="GO:0008173">
    <property type="term" value="F:RNA methyltransferase activity"/>
    <property type="evidence" value="ECO:0007669"/>
    <property type="project" value="InterPro"/>
</dbReference>
<dbReference type="PANTHER" id="PTHR46429:SF1">
    <property type="entry name" value="23S RRNA (GUANOSINE-2'-O-)-METHYLTRANSFERASE RLMB"/>
    <property type="match status" value="1"/>
</dbReference>
<evidence type="ECO:0000313" key="5">
    <source>
        <dbReference type="Proteomes" id="UP000018837"/>
    </source>
</evidence>
<dbReference type="SUPFAM" id="SSF75217">
    <property type="entry name" value="alpha/beta knot"/>
    <property type="match status" value="1"/>
</dbReference>
<dbReference type="AlphaFoldDB" id="W2C3P5"/>
<dbReference type="CDD" id="cd18097">
    <property type="entry name" value="SpoU-like"/>
    <property type="match status" value="1"/>
</dbReference>
<evidence type="ECO:0000259" key="3">
    <source>
        <dbReference type="Pfam" id="PF00588"/>
    </source>
</evidence>
<proteinExistence type="predicted"/>
<dbReference type="InterPro" id="IPR004441">
    <property type="entry name" value="rRNA_MeTrfase_TrmH"/>
</dbReference>
<dbReference type="InterPro" id="IPR029028">
    <property type="entry name" value="Alpha/beta_knot_MTases"/>
</dbReference>
<reference evidence="4 5" key="1">
    <citation type="submission" date="2013-11" db="EMBL/GenBank/DDBJ databases">
        <title>Single cell genomics of uncultured Tannerella BU063 (oral taxon 286).</title>
        <authorList>
            <person name="Beall C.J."/>
            <person name="Campbell A.G."/>
            <person name="Griffen A.L."/>
            <person name="Podar M."/>
            <person name="Leys E.J."/>
        </authorList>
    </citation>
    <scope>NUCLEOTIDE SEQUENCE [LARGE SCALE GENOMIC DNA]</scope>
    <source>
        <strain evidence="4">Cell 2</strain>
    </source>
</reference>
<dbReference type="GO" id="GO:0003723">
    <property type="term" value="F:RNA binding"/>
    <property type="evidence" value="ECO:0007669"/>
    <property type="project" value="InterPro"/>
</dbReference>
<dbReference type="PATRIC" id="fig|1411148.3.peg.1196"/>
<sequence>MRKLKVTELGRLTPEEYRSSEKLPVVVVLDEVRSLNNVGSVFRTADAFRLEGVWLCGITATPPHAEIHKTALGAEETVEWRYEKDTLEAVEELRREGYVICALEQAEGSLSLDRFRPERGRKYAVVIGHEVKGVSQRVVDRSDVCIEIPQRGTKHSLNVSVAAGIVLWEFFKGLTPSESLLGSQENLAGIP</sequence>
<dbReference type="Pfam" id="PF00588">
    <property type="entry name" value="SpoU_methylase"/>
    <property type="match status" value="1"/>
</dbReference>
<name>W2C3P5_9BACT</name>
<dbReference type="Gene3D" id="3.40.1280.10">
    <property type="match status" value="1"/>
</dbReference>
<evidence type="ECO:0000256" key="1">
    <source>
        <dbReference type="ARBA" id="ARBA00022603"/>
    </source>
</evidence>
<dbReference type="GO" id="GO:0006396">
    <property type="term" value="P:RNA processing"/>
    <property type="evidence" value="ECO:0007669"/>
    <property type="project" value="InterPro"/>
</dbReference>
<dbReference type="EMBL" id="AYUF01000434">
    <property type="protein sequence ID" value="ETK01785.1"/>
    <property type="molecule type" value="Genomic_DNA"/>
</dbReference>
<comment type="caution">
    <text evidence="4">The sequence shown here is derived from an EMBL/GenBank/DDBJ whole genome shotgun (WGS) entry which is preliminary data.</text>
</comment>